<evidence type="ECO:0000256" key="1">
    <source>
        <dbReference type="SAM" id="MobiDB-lite"/>
    </source>
</evidence>
<feature type="region of interest" description="Disordered" evidence="1">
    <location>
        <begin position="1"/>
        <end position="151"/>
    </location>
</feature>
<feature type="compositionally biased region" description="Low complexity" evidence="1">
    <location>
        <begin position="109"/>
        <end position="118"/>
    </location>
</feature>
<feature type="region of interest" description="Disordered" evidence="1">
    <location>
        <begin position="249"/>
        <end position="367"/>
    </location>
</feature>
<feature type="compositionally biased region" description="Low complexity" evidence="1">
    <location>
        <begin position="28"/>
        <end position="43"/>
    </location>
</feature>
<dbReference type="Proteomes" id="UP000800038">
    <property type="component" value="Unassembled WGS sequence"/>
</dbReference>
<organism evidence="2 3">
    <name type="scientific">Clathrospora elynae</name>
    <dbReference type="NCBI Taxonomy" id="706981"/>
    <lineage>
        <taxon>Eukaryota</taxon>
        <taxon>Fungi</taxon>
        <taxon>Dikarya</taxon>
        <taxon>Ascomycota</taxon>
        <taxon>Pezizomycotina</taxon>
        <taxon>Dothideomycetes</taxon>
        <taxon>Pleosporomycetidae</taxon>
        <taxon>Pleosporales</taxon>
        <taxon>Diademaceae</taxon>
        <taxon>Clathrospora</taxon>
    </lineage>
</organism>
<dbReference type="EMBL" id="ML976026">
    <property type="protein sequence ID" value="KAF1943325.1"/>
    <property type="molecule type" value="Genomic_DNA"/>
</dbReference>
<feature type="compositionally biased region" description="Basic and acidic residues" evidence="1">
    <location>
        <begin position="343"/>
        <end position="361"/>
    </location>
</feature>
<dbReference type="OrthoDB" id="3795041at2759"/>
<proteinExistence type="predicted"/>
<sequence>MPSSAKRQPEQGHRLEQSAYQSTSHRVSIYSTTTRIPTISTSSDLNKPLPQSPSGSEKRRRKPPSLRGFFRREPSSQLDSSHLQPGPYQQNQRYSASLPLDTHNRHYSRSMPSSPSHDSTTHPRAHSAASNYEDPIQYQPYSLPHHQQSTRPVPQRATSMCNYFDATAPPRSRTFPESTLSPTARENMSTKPRPQPACLSPTEPFTDLSQFHLFAEAMTGLPNDAEPFSPNGPPQLQGSLFARRTTNDTIPLPLKHPQQSSSTQATERPQRDDWQNFEPPPLVSSHSRPAPNHSLLRPESYQQWQPPPQMNEINAELELLGLDDEHNPDDELPDYKQSQAEMAARKRQEALARARELESRWRGMRGR</sequence>
<feature type="region of interest" description="Disordered" evidence="1">
    <location>
        <begin position="166"/>
        <end position="204"/>
    </location>
</feature>
<name>A0A6A5SRQ2_9PLEO</name>
<keyword evidence="3" id="KW-1185">Reference proteome</keyword>
<evidence type="ECO:0000313" key="3">
    <source>
        <dbReference type="Proteomes" id="UP000800038"/>
    </source>
</evidence>
<reference evidence="2" key="1">
    <citation type="journal article" date="2020" name="Stud. Mycol.">
        <title>101 Dothideomycetes genomes: a test case for predicting lifestyles and emergence of pathogens.</title>
        <authorList>
            <person name="Haridas S."/>
            <person name="Albert R."/>
            <person name="Binder M."/>
            <person name="Bloem J."/>
            <person name="Labutti K."/>
            <person name="Salamov A."/>
            <person name="Andreopoulos B."/>
            <person name="Baker S."/>
            <person name="Barry K."/>
            <person name="Bills G."/>
            <person name="Bluhm B."/>
            <person name="Cannon C."/>
            <person name="Castanera R."/>
            <person name="Culley D."/>
            <person name="Daum C."/>
            <person name="Ezra D."/>
            <person name="Gonzalez J."/>
            <person name="Henrissat B."/>
            <person name="Kuo A."/>
            <person name="Liang C."/>
            <person name="Lipzen A."/>
            <person name="Lutzoni F."/>
            <person name="Magnuson J."/>
            <person name="Mondo S."/>
            <person name="Nolan M."/>
            <person name="Ohm R."/>
            <person name="Pangilinan J."/>
            <person name="Park H.-J."/>
            <person name="Ramirez L."/>
            <person name="Alfaro M."/>
            <person name="Sun H."/>
            <person name="Tritt A."/>
            <person name="Yoshinaga Y."/>
            <person name="Zwiers L.-H."/>
            <person name="Turgeon B."/>
            <person name="Goodwin S."/>
            <person name="Spatafora J."/>
            <person name="Crous P."/>
            <person name="Grigoriev I."/>
        </authorList>
    </citation>
    <scope>NUCLEOTIDE SEQUENCE</scope>
    <source>
        <strain evidence="2">CBS 161.51</strain>
    </source>
</reference>
<gene>
    <name evidence="2" type="ORF">EJ02DRAFT_443399</name>
</gene>
<feature type="compositionally biased region" description="Polar residues" evidence="1">
    <location>
        <begin position="257"/>
        <end position="267"/>
    </location>
</feature>
<dbReference type="AlphaFoldDB" id="A0A6A5SRQ2"/>
<protein>
    <submittedName>
        <fullName evidence="2">Uncharacterized protein</fullName>
    </submittedName>
</protein>
<accession>A0A6A5SRQ2</accession>
<feature type="compositionally biased region" description="Polar residues" evidence="1">
    <location>
        <begin position="175"/>
        <end position="192"/>
    </location>
</feature>
<evidence type="ECO:0000313" key="2">
    <source>
        <dbReference type="EMBL" id="KAF1943325.1"/>
    </source>
</evidence>
<feature type="compositionally biased region" description="Polar residues" evidence="1">
    <location>
        <begin position="75"/>
        <end position="95"/>
    </location>
</feature>
<feature type="compositionally biased region" description="Basic and acidic residues" evidence="1">
    <location>
        <begin position="7"/>
        <end position="16"/>
    </location>
</feature>